<feature type="compositionally biased region" description="Acidic residues" evidence="1">
    <location>
        <begin position="262"/>
        <end position="275"/>
    </location>
</feature>
<keyword evidence="4" id="KW-1185">Reference proteome</keyword>
<accession>A0ABR2BVT5</accession>
<feature type="compositionally biased region" description="Acidic residues" evidence="1">
    <location>
        <begin position="318"/>
        <end position="327"/>
    </location>
</feature>
<feature type="domain" description="BSD" evidence="2">
    <location>
        <begin position="190"/>
        <end position="242"/>
    </location>
</feature>
<dbReference type="EMBL" id="JBBPBM010000079">
    <property type="protein sequence ID" value="KAK8511231.1"/>
    <property type="molecule type" value="Genomic_DNA"/>
</dbReference>
<proteinExistence type="predicted"/>
<dbReference type="Proteomes" id="UP001472677">
    <property type="component" value="Unassembled WGS sequence"/>
</dbReference>
<feature type="compositionally biased region" description="Basic and acidic residues" evidence="1">
    <location>
        <begin position="282"/>
        <end position="308"/>
    </location>
</feature>
<dbReference type="InterPro" id="IPR035925">
    <property type="entry name" value="BSD_dom_sf"/>
</dbReference>
<comment type="caution">
    <text evidence="3">The sequence shown here is derived from an EMBL/GenBank/DDBJ whole genome shotgun (WGS) entry which is preliminary data.</text>
</comment>
<feature type="region of interest" description="Disordered" evidence="1">
    <location>
        <begin position="1"/>
        <end position="40"/>
    </location>
</feature>
<dbReference type="Gene3D" id="1.10.3970.10">
    <property type="entry name" value="BSD domain"/>
    <property type="match status" value="1"/>
</dbReference>
<feature type="compositionally biased region" description="Pro residues" evidence="1">
    <location>
        <begin position="22"/>
        <end position="31"/>
    </location>
</feature>
<dbReference type="PANTHER" id="PTHR16019:SF24">
    <property type="entry name" value="BSD DOMAIN-CONTAINING PROTEIN"/>
    <property type="match status" value="1"/>
</dbReference>
<dbReference type="SUPFAM" id="SSF140383">
    <property type="entry name" value="BSD domain-like"/>
    <property type="match status" value="1"/>
</dbReference>
<feature type="region of interest" description="Disordered" evidence="1">
    <location>
        <begin position="357"/>
        <end position="376"/>
    </location>
</feature>
<dbReference type="InterPro" id="IPR005607">
    <property type="entry name" value="BSD_dom"/>
</dbReference>
<name>A0ABR2BVT5_9ROSI</name>
<reference evidence="3 4" key="1">
    <citation type="journal article" date="2024" name="G3 (Bethesda)">
        <title>Genome assembly of Hibiscus sabdariffa L. provides insights into metabolisms of medicinal natural products.</title>
        <authorList>
            <person name="Kim T."/>
        </authorList>
    </citation>
    <scope>NUCLEOTIDE SEQUENCE [LARGE SCALE GENOMIC DNA]</scope>
    <source>
        <strain evidence="3">TK-2024</strain>
        <tissue evidence="3">Old leaves</tissue>
    </source>
</reference>
<sequence length="376" mass="42243">MNFLKSVFADDDDDDDVQSQPSHPPADPDPNPGSTATWSFGGLMKTLADKSESVMESYRQEFEEFGSGLKKETEIIRSVASRAVNDSLEIGATVAQEKLETVGQAIDDIGVSVWKSTAQIISHGKDTFLSLSDDDNSDSGISSNRRSSIVSNSSINGKRYSRFEMQIRALQSDTSTYCMEPEDLEDFENWKLGFNLEEKRGEIEDLLTENSVIRIIFKEVDSDEAESKRYWCNYFYKLNRLMKAEEARAKLVNRVISGEEDEDLSWDIDEDEEENSGIVNTKEGDSTKDVEKCSKIDEEKAGSCKDSDVSVVSSVSMPEEEGWDAIDDIQSINDRKGEDVGSSNRIDTRKRLTIAEEEEDLSWDIDDEEDDQPVKA</sequence>
<evidence type="ECO:0000259" key="2">
    <source>
        <dbReference type="PROSITE" id="PS50858"/>
    </source>
</evidence>
<dbReference type="PANTHER" id="PTHR16019">
    <property type="entry name" value="SYNAPSE-ASSOCIATED PROTEIN"/>
    <property type="match status" value="1"/>
</dbReference>
<protein>
    <recommendedName>
        <fullName evidence="2">BSD domain-containing protein</fullName>
    </recommendedName>
</protein>
<dbReference type="InterPro" id="IPR051494">
    <property type="entry name" value="BSD_domain-containing"/>
</dbReference>
<dbReference type="PROSITE" id="PS50858">
    <property type="entry name" value="BSD"/>
    <property type="match status" value="1"/>
</dbReference>
<evidence type="ECO:0000256" key="1">
    <source>
        <dbReference type="SAM" id="MobiDB-lite"/>
    </source>
</evidence>
<gene>
    <name evidence="3" type="ORF">V6N12_033511</name>
</gene>
<evidence type="ECO:0000313" key="3">
    <source>
        <dbReference type="EMBL" id="KAK8511231.1"/>
    </source>
</evidence>
<evidence type="ECO:0000313" key="4">
    <source>
        <dbReference type="Proteomes" id="UP001472677"/>
    </source>
</evidence>
<organism evidence="3 4">
    <name type="scientific">Hibiscus sabdariffa</name>
    <name type="common">roselle</name>
    <dbReference type="NCBI Taxonomy" id="183260"/>
    <lineage>
        <taxon>Eukaryota</taxon>
        <taxon>Viridiplantae</taxon>
        <taxon>Streptophyta</taxon>
        <taxon>Embryophyta</taxon>
        <taxon>Tracheophyta</taxon>
        <taxon>Spermatophyta</taxon>
        <taxon>Magnoliopsida</taxon>
        <taxon>eudicotyledons</taxon>
        <taxon>Gunneridae</taxon>
        <taxon>Pentapetalae</taxon>
        <taxon>rosids</taxon>
        <taxon>malvids</taxon>
        <taxon>Malvales</taxon>
        <taxon>Malvaceae</taxon>
        <taxon>Malvoideae</taxon>
        <taxon>Hibiscus</taxon>
    </lineage>
</organism>
<feature type="region of interest" description="Disordered" evidence="1">
    <location>
        <begin position="262"/>
        <end position="345"/>
    </location>
</feature>